<dbReference type="InterPro" id="IPR011701">
    <property type="entry name" value="MFS"/>
</dbReference>
<gene>
    <name evidence="4" type="ORF">SAMN05421548_14811</name>
</gene>
<dbReference type="EMBL" id="FMYQ01000048">
    <property type="protein sequence ID" value="SDE42964.1"/>
    <property type="molecule type" value="Genomic_DNA"/>
</dbReference>
<evidence type="ECO:0000313" key="5">
    <source>
        <dbReference type="Proteomes" id="UP000198908"/>
    </source>
</evidence>
<protein>
    <recommendedName>
        <fullName evidence="6">Major facilitator superfamily (MFS) profile domain-containing protein</fullName>
    </recommendedName>
</protein>
<dbReference type="Gene3D" id="1.20.1250.20">
    <property type="entry name" value="MFS general substrate transporter like domains"/>
    <property type="match status" value="1"/>
</dbReference>
<dbReference type="SUPFAM" id="SSF103473">
    <property type="entry name" value="MFS general substrate transporter"/>
    <property type="match status" value="1"/>
</dbReference>
<evidence type="ECO:0000313" key="4">
    <source>
        <dbReference type="EMBL" id="SDE42964.1"/>
    </source>
</evidence>
<accession>A0A1G7CU55</accession>
<sequence length="167" mass="17162">MMPLGPQIMRAFAITPSALATAISAYSLCPGLSEPLAATYIDRIGRRLRQAAQALFALATNVHLLLAARAFAGLTGGMPGSIVMALVSDGIPAARRAPERRQRGAGARRHVHCVGLGGQWLTRGANGAIASFGENGWIAATLTCATVPRVKGTSHEHGAGAPATAKS</sequence>
<keyword evidence="3" id="KW-0472">Membrane</keyword>
<proteinExistence type="predicted"/>
<evidence type="ECO:0000256" key="2">
    <source>
        <dbReference type="ARBA" id="ARBA00022989"/>
    </source>
</evidence>
<dbReference type="AlphaFoldDB" id="A0A1G7CU55"/>
<evidence type="ECO:0008006" key="6">
    <source>
        <dbReference type="Google" id="ProtNLM"/>
    </source>
</evidence>
<keyword evidence="5" id="KW-1185">Reference proteome</keyword>
<dbReference type="Pfam" id="PF07690">
    <property type="entry name" value="MFS_1"/>
    <property type="match status" value="1"/>
</dbReference>
<dbReference type="STRING" id="416944.SAMN05421548_14811"/>
<dbReference type="InterPro" id="IPR036259">
    <property type="entry name" value="MFS_trans_sf"/>
</dbReference>
<reference evidence="5" key="1">
    <citation type="submission" date="2016-09" db="EMBL/GenBank/DDBJ databases">
        <authorList>
            <person name="Varghese N."/>
            <person name="Submissions S."/>
        </authorList>
    </citation>
    <scope>NUCLEOTIDE SEQUENCE [LARGE SCALE GENOMIC DNA]</scope>
    <source>
        <strain evidence="5">TNe-862</strain>
    </source>
</reference>
<name>A0A1G7CU55_9BURK</name>
<dbReference type="Proteomes" id="UP000198908">
    <property type="component" value="Unassembled WGS sequence"/>
</dbReference>
<evidence type="ECO:0000256" key="3">
    <source>
        <dbReference type="ARBA" id="ARBA00023136"/>
    </source>
</evidence>
<evidence type="ECO:0000256" key="1">
    <source>
        <dbReference type="ARBA" id="ARBA00022692"/>
    </source>
</evidence>
<keyword evidence="1" id="KW-0812">Transmembrane</keyword>
<organism evidence="4 5">
    <name type="scientific">Paraburkholderia lycopersici</name>
    <dbReference type="NCBI Taxonomy" id="416944"/>
    <lineage>
        <taxon>Bacteria</taxon>
        <taxon>Pseudomonadati</taxon>
        <taxon>Pseudomonadota</taxon>
        <taxon>Betaproteobacteria</taxon>
        <taxon>Burkholderiales</taxon>
        <taxon>Burkholderiaceae</taxon>
        <taxon>Paraburkholderia</taxon>
    </lineage>
</organism>
<dbReference type="GO" id="GO:0022857">
    <property type="term" value="F:transmembrane transporter activity"/>
    <property type="evidence" value="ECO:0007669"/>
    <property type="project" value="InterPro"/>
</dbReference>
<keyword evidence="2" id="KW-1133">Transmembrane helix</keyword>